<accession>A0A829Y6F7</accession>
<comment type="similarity">
    <text evidence="2 7">Belongs to the peptidase S41B family.</text>
</comment>
<evidence type="ECO:0000256" key="4">
    <source>
        <dbReference type="ARBA" id="ARBA00022670"/>
    </source>
</evidence>
<comment type="function">
    <text evidence="7">Degrades oligopeptides.</text>
</comment>
<feature type="active site" description="Charge relay system" evidence="8">
    <location>
        <position position="761"/>
    </location>
</feature>
<feature type="active site" description="Nucleophile" evidence="8">
    <location>
        <position position="984"/>
    </location>
</feature>
<dbReference type="GO" id="GO:0005737">
    <property type="term" value="C:cytoplasm"/>
    <property type="evidence" value="ECO:0007669"/>
    <property type="project" value="UniProtKB-SubCell"/>
</dbReference>
<dbReference type="InterPro" id="IPR015943">
    <property type="entry name" value="WD40/YVTN_repeat-like_dom_sf"/>
</dbReference>
<feature type="chain" id="PRO_5032714424" description="Tricorn protease homolog" evidence="10">
    <location>
        <begin position="21"/>
        <end position="1095"/>
    </location>
</feature>
<proteinExistence type="inferred from homology"/>
<keyword evidence="3 7" id="KW-0963">Cytoplasm</keyword>
<dbReference type="SUPFAM" id="SSF52096">
    <property type="entry name" value="ClpP/crotonase"/>
    <property type="match status" value="1"/>
</dbReference>
<dbReference type="InterPro" id="IPR005151">
    <property type="entry name" value="Tail-specific_protease"/>
</dbReference>
<comment type="caution">
    <text evidence="12">The sequence shown here is derived from an EMBL/GenBank/DDBJ whole genome shotgun (WGS) entry which is preliminary data.</text>
</comment>
<dbReference type="SUPFAM" id="SSF82171">
    <property type="entry name" value="DPP6 N-terminal domain-like"/>
    <property type="match status" value="1"/>
</dbReference>
<comment type="subcellular location">
    <subcellularLocation>
        <location evidence="1 7">Cytoplasm</location>
    </subcellularLocation>
</comment>
<evidence type="ECO:0000256" key="5">
    <source>
        <dbReference type="ARBA" id="ARBA00022801"/>
    </source>
</evidence>
<evidence type="ECO:0000259" key="11">
    <source>
        <dbReference type="SMART" id="SM00245"/>
    </source>
</evidence>
<dbReference type="SUPFAM" id="SSF50156">
    <property type="entry name" value="PDZ domain-like"/>
    <property type="match status" value="1"/>
</dbReference>
<dbReference type="SMART" id="SM00245">
    <property type="entry name" value="TSPc"/>
    <property type="match status" value="1"/>
</dbReference>
<dbReference type="RefSeq" id="WP_161810516.1">
    <property type="nucleotide sequence ID" value="NZ_BLJN01000001.1"/>
</dbReference>
<dbReference type="Pfam" id="PF03572">
    <property type="entry name" value="Peptidase_S41"/>
    <property type="match status" value="1"/>
</dbReference>
<name>A0A829Y6F7_9GAMM</name>
<dbReference type="Pfam" id="PF26549">
    <property type="entry name" value="Tricorn_N"/>
    <property type="match status" value="1"/>
</dbReference>
<dbReference type="InterPro" id="IPR028204">
    <property type="entry name" value="Tricorn_C1"/>
</dbReference>
<feature type="region of interest" description="Disordered" evidence="9">
    <location>
        <begin position="550"/>
        <end position="576"/>
    </location>
</feature>
<dbReference type="InterPro" id="IPR036034">
    <property type="entry name" value="PDZ_sf"/>
</dbReference>
<dbReference type="PANTHER" id="PTHR43253:SF1">
    <property type="entry name" value="TRICORN PROTEASE HOMOLOG 2-RELATED"/>
    <property type="match status" value="1"/>
</dbReference>
<dbReference type="EC" id="3.4.21.-" evidence="7"/>
<organism evidence="12 13">
    <name type="scientific">Steroidobacter agaridevorans</name>
    <dbReference type="NCBI Taxonomy" id="2695856"/>
    <lineage>
        <taxon>Bacteria</taxon>
        <taxon>Pseudomonadati</taxon>
        <taxon>Pseudomonadota</taxon>
        <taxon>Gammaproteobacteria</taxon>
        <taxon>Steroidobacterales</taxon>
        <taxon>Steroidobacteraceae</taxon>
        <taxon>Steroidobacter</taxon>
    </lineage>
</organism>
<dbReference type="Gene3D" id="2.120.10.60">
    <property type="entry name" value="Tricorn protease N-terminal domain"/>
    <property type="match status" value="1"/>
</dbReference>
<gene>
    <name evidence="12" type="ORF">GCM10011487_06430</name>
</gene>
<evidence type="ECO:0000313" key="13">
    <source>
        <dbReference type="Proteomes" id="UP000445000"/>
    </source>
</evidence>
<feature type="compositionally biased region" description="Basic and acidic residues" evidence="9">
    <location>
        <begin position="558"/>
        <end position="573"/>
    </location>
</feature>
<dbReference type="InterPro" id="IPR012393">
    <property type="entry name" value="Tricorn_protease"/>
</dbReference>
<protein>
    <recommendedName>
        <fullName evidence="7">Tricorn protease homolog</fullName>
        <ecNumber evidence="7">3.4.21.-</ecNumber>
    </recommendedName>
</protein>
<dbReference type="CDD" id="cd07562">
    <property type="entry name" value="Peptidase_S41_TRI"/>
    <property type="match status" value="1"/>
</dbReference>
<sequence>MKHTKLLALLGLAVAPLGYAADADNTRMLSSPAVHGQSLAFVYDNDIWLSSLSGGSARRLTQAPGEESALRFSPDGQWLAFSANYGDNTDVYVMPAQGGEARRLTWHPGRDVVVGFTPNGRVMFYSERGRFVPQTTQLYSIAATGGVPERLPVPTGTKAALSADGSTLAYTPSREAFRQWKNYRGGTQSRLWLMNMSDYSVKEVSKPAGGSNDTDPMWIGGTLYFNSDRNGEFNLFRYDAGSDAAQLTQLKDFPVTDPNGDGAGIIVFEHAGYLHRLDTRDNSVQQIRISAISDLIETRPRLASDPKWIREATASPDLKRMAFNYRGEIVTVPAEKGDARQLTRSTGANDHSPVWSGNGKQIAWFSDESGEYELLLADQDGKGKPRHYRLAGAGFYDRPVFSPDGARIAYRDNSQSLWVIELASGKNIKIASEPVYTPFHLMRASWSPDSRWLTYTVQAAGLIQTVNVWSVETGRSIQVTDGLSEMLEPVFDPNGEFIYVLASTDAGPLKDWFSQINIDSPVRYGLYAITLRQDGPSAVPPLSDEVDLEAMSTGASESEDKKAKDAAKDEKGKGAGKPPVVRIDAVGIEDRIVALPVGVGARHDLRVGASGEIYFIEGSGATAQEALSKPGELKRFTLEKRETKTLAKGVEDFLLSRDGKRIGYRVGPDWFVTDVADELPAGKGKLALNNVSVAVDPRAEWAQILDEAWRINRDYFYATNYHGADWPAMREKYRAFLPDLARRSDLERVIEMMLSELAVGHSYQTAGDDPFKPAKVPVGLLGADYKIERDRYRFNKILGGLNWSPDLRSPLRAPGVYVKPGEYLLAVDGQELRAPTSVYSLFENRVDRQVRITVGPSADGKNSRDVVVVPIGDETSLRYMDWVEGNIRYVSEKTGGRLAYVHVPDTTTGGHTMFKRYFYPQSQRAGLILDERFNRGGQIADYYIDIMRRPVIAHWKMRYGADLISPRGAIQGPKVLITEENAGSGGDLLPWMFKRFQLGPIVGKRTWGGLVGILGYPPLMDGGGVTSPNLAFWTEQGYRVENEGVAPDVEVEQWPRDVNAGRDPQLDRAIQLALEALEKNPAAPVQAPALPVRVR</sequence>
<dbReference type="Pfam" id="PF14685">
    <property type="entry name" value="PDZ_Tricorn"/>
    <property type="match status" value="1"/>
</dbReference>
<dbReference type="GO" id="GO:0008236">
    <property type="term" value="F:serine-type peptidase activity"/>
    <property type="evidence" value="ECO:0007669"/>
    <property type="project" value="UniProtKB-UniRule"/>
</dbReference>
<evidence type="ECO:0000256" key="6">
    <source>
        <dbReference type="ARBA" id="ARBA00022825"/>
    </source>
</evidence>
<dbReference type="Gene3D" id="3.90.226.10">
    <property type="entry name" value="2-enoyl-CoA Hydratase, Chain A, domain 1"/>
    <property type="match status" value="1"/>
</dbReference>
<dbReference type="SUPFAM" id="SSF63829">
    <property type="entry name" value="Calcium-dependent phosphotriesterase"/>
    <property type="match status" value="1"/>
</dbReference>
<evidence type="ECO:0000256" key="2">
    <source>
        <dbReference type="ARBA" id="ARBA00008524"/>
    </source>
</evidence>
<dbReference type="Gene3D" id="2.30.42.10">
    <property type="match status" value="1"/>
</dbReference>
<evidence type="ECO:0000256" key="9">
    <source>
        <dbReference type="SAM" id="MobiDB-lite"/>
    </source>
</evidence>
<dbReference type="InterPro" id="IPR029414">
    <property type="entry name" value="Tricorn_PDZ"/>
</dbReference>
<keyword evidence="5 7" id="KW-0378">Hydrolase</keyword>
<dbReference type="Gene3D" id="3.30.750.44">
    <property type="match status" value="1"/>
</dbReference>
<evidence type="ECO:0000256" key="8">
    <source>
        <dbReference type="PIRSR" id="PIRSR036421-1"/>
    </source>
</evidence>
<dbReference type="Pfam" id="PF26550">
    <property type="entry name" value="Tricorn_2nd"/>
    <property type="match status" value="1"/>
</dbReference>
<keyword evidence="4 7" id="KW-0645">Protease</keyword>
<dbReference type="InterPro" id="IPR029045">
    <property type="entry name" value="ClpP/crotonase-like_dom_sf"/>
</dbReference>
<evidence type="ECO:0000256" key="3">
    <source>
        <dbReference type="ARBA" id="ARBA00022490"/>
    </source>
</evidence>
<dbReference type="EMBL" id="BLJN01000001">
    <property type="protein sequence ID" value="GFE78643.1"/>
    <property type="molecule type" value="Genomic_DNA"/>
</dbReference>
<reference evidence="13" key="1">
    <citation type="submission" date="2020-01" db="EMBL/GenBank/DDBJ databases">
        <title>'Steroidobacter agaridevorans' sp. nov., agar-degrading bacteria isolated from rhizosphere soils.</title>
        <authorList>
            <person name="Ikenaga M."/>
            <person name="Kataoka M."/>
            <person name="Murouchi A."/>
            <person name="Katsuragi S."/>
            <person name="Sakai M."/>
        </authorList>
    </citation>
    <scope>NUCLEOTIDE SEQUENCE [LARGE SCALE GENOMIC DNA]</scope>
    <source>
        <strain evidence="13">YU21-B</strain>
    </source>
</reference>
<feature type="domain" description="Tail specific protease" evidence="11">
    <location>
        <begin position="861"/>
        <end position="1052"/>
    </location>
</feature>
<dbReference type="Gene3D" id="2.130.10.10">
    <property type="entry name" value="YVTN repeat-like/Quinoprotein amine dehydrogenase"/>
    <property type="match status" value="1"/>
</dbReference>
<dbReference type="PIRSF" id="PIRSF036421">
    <property type="entry name" value="Tricorn_protease"/>
    <property type="match status" value="1"/>
</dbReference>
<evidence type="ECO:0000256" key="10">
    <source>
        <dbReference type="SAM" id="SignalP"/>
    </source>
</evidence>
<evidence type="ECO:0000313" key="12">
    <source>
        <dbReference type="EMBL" id="GFE78643.1"/>
    </source>
</evidence>
<keyword evidence="10" id="KW-0732">Signal</keyword>
<dbReference type="AlphaFoldDB" id="A0A829Y6F7"/>
<keyword evidence="13" id="KW-1185">Reference proteome</keyword>
<dbReference type="GO" id="GO:0006508">
    <property type="term" value="P:proteolysis"/>
    <property type="evidence" value="ECO:0007669"/>
    <property type="project" value="UniProtKB-UniRule"/>
</dbReference>
<keyword evidence="6 7" id="KW-0720">Serine protease</keyword>
<dbReference type="Proteomes" id="UP000445000">
    <property type="component" value="Unassembled WGS sequence"/>
</dbReference>
<evidence type="ECO:0000256" key="7">
    <source>
        <dbReference type="PIRNR" id="PIRNR036421"/>
    </source>
</evidence>
<feature type="signal peptide" evidence="10">
    <location>
        <begin position="1"/>
        <end position="20"/>
    </location>
</feature>
<evidence type="ECO:0000256" key="1">
    <source>
        <dbReference type="ARBA" id="ARBA00004496"/>
    </source>
</evidence>
<dbReference type="Pfam" id="PF14684">
    <property type="entry name" value="Tricorn_C1"/>
    <property type="match status" value="1"/>
</dbReference>
<feature type="active site" description="Charge relay system" evidence="8">
    <location>
        <position position="1041"/>
    </location>
</feature>
<dbReference type="PANTHER" id="PTHR43253">
    <property type="entry name" value="TRICORN PROTEASE HOMOLOG 2-RELATED"/>
    <property type="match status" value="1"/>
</dbReference>